<dbReference type="GO" id="GO:1990189">
    <property type="term" value="F:protein N-terminal-serine acetyltransferase activity"/>
    <property type="evidence" value="ECO:0007669"/>
    <property type="project" value="TreeGrafter"/>
</dbReference>
<accession>A0A918WRS3</accession>
<keyword evidence="2" id="KW-0808">Transferase</keyword>
<name>A0A918WRS3_STRCJ</name>
<evidence type="ECO:0000313" key="3">
    <source>
        <dbReference type="Proteomes" id="UP000646244"/>
    </source>
</evidence>
<reference evidence="2" key="2">
    <citation type="submission" date="2020-09" db="EMBL/GenBank/DDBJ databases">
        <authorList>
            <person name="Sun Q."/>
            <person name="Ohkuma M."/>
        </authorList>
    </citation>
    <scope>NUCLEOTIDE SEQUENCE</scope>
    <source>
        <strain evidence="2">JCM 4633</strain>
    </source>
</reference>
<dbReference type="InterPro" id="IPR016181">
    <property type="entry name" value="Acyl_CoA_acyltransferase"/>
</dbReference>
<dbReference type="InterPro" id="IPR051908">
    <property type="entry name" value="Ribosomal_N-acetyltransferase"/>
</dbReference>
<dbReference type="EMBL" id="BMVB01000053">
    <property type="protein sequence ID" value="GHC75107.1"/>
    <property type="molecule type" value="Genomic_DNA"/>
</dbReference>
<evidence type="ECO:0000259" key="1">
    <source>
        <dbReference type="PROSITE" id="PS51186"/>
    </source>
</evidence>
<dbReference type="AlphaFoldDB" id="A0A918WRS3"/>
<dbReference type="PROSITE" id="PS51186">
    <property type="entry name" value="GNAT"/>
    <property type="match status" value="1"/>
</dbReference>
<dbReference type="Pfam" id="PF13302">
    <property type="entry name" value="Acetyltransf_3"/>
    <property type="match status" value="1"/>
</dbReference>
<proteinExistence type="predicted"/>
<dbReference type="PANTHER" id="PTHR43441">
    <property type="entry name" value="RIBOSOMAL-PROTEIN-SERINE ACETYLTRANSFERASE"/>
    <property type="match status" value="1"/>
</dbReference>
<protein>
    <submittedName>
        <fullName evidence="2">Succinyl-CoA transferase Rv0802c</fullName>
    </submittedName>
</protein>
<dbReference type="Proteomes" id="UP000646244">
    <property type="component" value="Unassembled WGS sequence"/>
</dbReference>
<dbReference type="GO" id="GO:0005737">
    <property type="term" value="C:cytoplasm"/>
    <property type="evidence" value="ECO:0007669"/>
    <property type="project" value="TreeGrafter"/>
</dbReference>
<gene>
    <name evidence="2" type="ORF">GCM10010507_63130</name>
</gene>
<evidence type="ECO:0000313" key="2">
    <source>
        <dbReference type="EMBL" id="GHC75107.1"/>
    </source>
</evidence>
<dbReference type="GO" id="GO:0008999">
    <property type="term" value="F:protein-N-terminal-alanine acetyltransferase activity"/>
    <property type="evidence" value="ECO:0007669"/>
    <property type="project" value="TreeGrafter"/>
</dbReference>
<sequence length="228" mass="25344">MPRPRHPLVMEPHYWPLYRLRITTPRLELRLPDLKVLDELAAVSAAGVHDPDEMPFAVPWTDAPPEERGRSTFRYVLGTVAQWQPERWELCLAVLFEGRPVGQQDLRAVDFGVTGEADTGSWLGLAHQGRGIGTEMRAAVAHLAFAGLGARALLSAAATDNVRSLGVSRRIGYRPDGYETLAVRGRSRTFRRLRLDREAWEAHRRVPVEVTGLEPCLPLFGVPSAAVV</sequence>
<feature type="domain" description="N-acetyltransferase" evidence="1">
    <location>
        <begin position="27"/>
        <end position="207"/>
    </location>
</feature>
<dbReference type="Gene3D" id="3.40.630.30">
    <property type="match status" value="1"/>
</dbReference>
<reference evidence="2" key="1">
    <citation type="journal article" date="2014" name="Int. J. Syst. Evol. Microbiol.">
        <title>Complete genome sequence of Corynebacterium casei LMG S-19264T (=DSM 44701T), isolated from a smear-ripened cheese.</title>
        <authorList>
            <consortium name="US DOE Joint Genome Institute (JGI-PGF)"/>
            <person name="Walter F."/>
            <person name="Albersmeier A."/>
            <person name="Kalinowski J."/>
            <person name="Ruckert C."/>
        </authorList>
    </citation>
    <scope>NUCLEOTIDE SEQUENCE</scope>
    <source>
        <strain evidence="2">JCM 4633</strain>
    </source>
</reference>
<dbReference type="SUPFAM" id="SSF55729">
    <property type="entry name" value="Acyl-CoA N-acyltransferases (Nat)"/>
    <property type="match status" value="1"/>
</dbReference>
<comment type="caution">
    <text evidence="2">The sequence shown here is derived from an EMBL/GenBank/DDBJ whole genome shotgun (WGS) entry which is preliminary data.</text>
</comment>
<dbReference type="InterPro" id="IPR000182">
    <property type="entry name" value="GNAT_dom"/>
</dbReference>
<dbReference type="PANTHER" id="PTHR43441:SF11">
    <property type="entry name" value="RIBOSOMAL-PROTEIN-SERINE ACETYLTRANSFERASE"/>
    <property type="match status" value="1"/>
</dbReference>
<organism evidence="2 3">
    <name type="scientific">Streptomyces cinnamoneus</name>
    <name type="common">Streptoverticillium cinnamoneum</name>
    <dbReference type="NCBI Taxonomy" id="53446"/>
    <lineage>
        <taxon>Bacteria</taxon>
        <taxon>Bacillati</taxon>
        <taxon>Actinomycetota</taxon>
        <taxon>Actinomycetes</taxon>
        <taxon>Kitasatosporales</taxon>
        <taxon>Streptomycetaceae</taxon>
        <taxon>Streptomyces</taxon>
        <taxon>Streptomyces cinnamoneus group</taxon>
    </lineage>
</organism>